<reference evidence="4 5" key="1">
    <citation type="submission" date="2015-12" db="EMBL/GenBank/DDBJ databases">
        <title>Draft genome of the nematode, Onchocerca flexuosa.</title>
        <authorList>
            <person name="Mitreva M."/>
        </authorList>
    </citation>
    <scope>NUCLEOTIDE SEQUENCE [LARGE SCALE GENOMIC DNA]</scope>
    <source>
        <strain evidence="4">Red Deer</strain>
    </source>
</reference>
<dbReference type="PANTHER" id="PTHR38626">
    <property type="entry name" value="SKN-1 DEPENDENT ZYGOTIC TRANSCRIPT-RELATED"/>
    <property type="match status" value="1"/>
</dbReference>
<feature type="chain" id="PRO_5011969130" description="C2 domain-containing protein" evidence="2">
    <location>
        <begin position="20"/>
        <end position="332"/>
    </location>
</feature>
<accession>A0A238BTS2</accession>
<keyword evidence="1" id="KW-1133">Transmembrane helix</keyword>
<evidence type="ECO:0000256" key="1">
    <source>
        <dbReference type="SAM" id="Phobius"/>
    </source>
</evidence>
<dbReference type="Pfam" id="PF25330">
    <property type="entry name" value="C2_nem"/>
    <property type="match status" value="1"/>
</dbReference>
<dbReference type="Proteomes" id="UP000242913">
    <property type="component" value="Unassembled WGS sequence"/>
</dbReference>
<evidence type="ECO:0000256" key="2">
    <source>
        <dbReference type="SAM" id="SignalP"/>
    </source>
</evidence>
<evidence type="ECO:0000313" key="5">
    <source>
        <dbReference type="Proteomes" id="UP000242913"/>
    </source>
</evidence>
<feature type="signal peptide" evidence="2">
    <location>
        <begin position="1"/>
        <end position="19"/>
    </location>
</feature>
<protein>
    <recommendedName>
        <fullName evidence="3">C2 domain-containing protein</fullName>
    </recommendedName>
</protein>
<gene>
    <name evidence="4" type="ORF">X798_04285</name>
</gene>
<feature type="domain" description="C2" evidence="3">
    <location>
        <begin position="36"/>
        <end position="176"/>
    </location>
</feature>
<dbReference type="AlphaFoldDB" id="A0A238BTS2"/>
<keyword evidence="1" id="KW-0812">Transmembrane</keyword>
<dbReference type="PANTHER" id="PTHR38626:SF4">
    <property type="entry name" value="SKN-1 DEPENDENT ZYGOTIC TRANSCRIPT"/>
    <property type="match status" value="1"/>
</dbReference>
<dbReference type="InterPro" id="IPR040426">
    <property type="entry name" value="C05B5.4-like"/>
</dbReference>
<name>A0A238BTS2_9BILA</name>
<keyword evidence="1" id="KW-0472">Membrane</keyword>
<sequence length="332" mass="37656">MLLTIVSLFFISWSPAIKADKVITNASTVQQPGLEEFWISANLLNIEWKPNCLIITYCNKPELKMIKTNHINGEKSSFSWQLDENLKQLSNSAFISYWTEGSPLDIEMNIEIIGVDPKYRFQRSCDQTVATKAFEYEVQEAHSRNLNSGNSSSLGQMIVELQGRCFDVTLTVQKHIGRCPWCMKIETTVTTSAIEPSENGFSLTKQYSLIVCVCIVTSCLITICILQWIFNRYEKSKKSFMRKATISPVMQSTNWKIMKIDNNHLTTNAMSQSESSSNRAILKNESLINDNTNGQIFKNSNTTIGSDLSSSINGHIYDRLSHSLDDQFLRNL</sequence>
<dbReference type="OrthoDB" id="5854798at2759"/>
<dbReference type="InterPro" id="IPR057569">
    <property type="entry name" value="C2_nem"/>
</dbReference>
<proteinExistence type="predicted"/>
<evidence type="ECO:0000259" key="3">
    <source>
        <dbReference type="Pfam" id="PF25330"/>
    </source>
</evidence>
<feature type="transmembrane region" description="Helical" evidence="1">
    <location>
        <begin position="207"/>
        <end position="230"/>
    </location>
</feature>
<keyword evidence="5" id="KW-1185">Reference proteome</keyword>
<evidence type="ECO:0000313" key="4">
    <source>
        <dbReference type="EMBL" id="OZC08737.1"/>
    </source>
</evidence>
<dbReference type="EMBL" id="KZ270004">
    <property type="protein sequence ID" value="OZC08737.1"/>
    <property type="molecule type" value="Genomic_DNA"/>
</dbReference>
<organism evidence="4 5">
    <name type="scientific">Onchocerca flexuosa</name>
    <dbReference type="NCBI Taxonomy" id="387005"/>
    <lineage>
        <taxon>Eukaryota</taxon>
        <taxon>Metazoa</taxon>
        <taxon>Ecdysozoa</taxon>
        <taxon>Nematoda</taxon>
        <taxon>Chromadorea</taxon>
        <taxon>Rhabditida</taxon>
        <taxon>Spirurina</taxon>
        <taxon>Spiruromorpha</taxon>
        <taxon>Filarioidea</taxon>
        <taxon>Onchocercidae</taxon>
        <taxon>Onchocerca</taxon>
    </lineage>
</organism>
<keyword evidence="2" id="KW-0732">Signal</keyword>